<keyword evidence="2" id="KW-1185">Reference proteome</keyword>
<dbReference type="EMBL" id="AE016827">
    <property type="protein sequence ID" value="AAU38546.1"/>
    <property type="molecule type" value="Genomic_DNA"/>
</dbReference>
<gene>
    <name evidence="1" type="primary">radC</name>
    <name evidence="1" type="ordered locus">MS1939</name>
</gene>
<proteinExistence type="predicted"/>
<dbReference type="HOGENOM" id="CLU_1784535_0_0_6"/>
<sequence>MDKLSDADALKGAKLCRSALINCRNEPKCVKTASESCITGQFFIPVRKNIANNSLLSKVLAPNFNSFSRGIRFSFSICSIRRSPLFLIEGLLCVENSIMPTELDQFFETDRKNKIFSSLSFEVECQNLFVFILCFLNYGFWVPEE</sequence>
<dbReference type="AlphaFoldDB" id="Q65R64"/>
<dbReference type="Proteomes" id="UP000000607">
    <property type="component" value="Chromosome"/>
</dbReference>
<dbReference type="STRING" id="221988.MS1939"/>
<reference evidence="1 2" key="1">
    <citation type="journal article" date="2004" name="Nat. Biotechnol.">
        <title>The genome sequence of the capnophilic rumen bacterium Mannheimia succiniciproducens.</title>
        <authorList>
            <person name="Hong S.H."/>
            <person name="Kim J.S."/>
            <person name="Lee S.Y."/>
            <person name="In Y.H."/>
            <person name="Choi S.S."/>
            <person name="Rih J.-K."/>
            <person name="Kim C.H."/>
            <person name="Jeong H."/>
            <person name="Hur C.G."/>
            <person name="Kim J.J."/>
        </authorList>
    </citation>
    <scope>NUCLEOTIDE SEQUENCE [LARGE SCALE GENOMIC DNA]</scope>
    <source>
        <strain evidence="2">KCTC 0769BP / MBEL55E</strain>
    </source>
</reference>
<evidence type="ECO:0000313" key="1">
    <source>
        <dbReference type="EMBL" id="AAU38546.1"/>
    </source>
</evidence>
<dbReference type="KEGG" id="msu:MS1939"/>
<protein>
    <submittedName>
        <fullName evidence="1">RadC protein</fullName>
    </submittedName>
</protein>
<evidence type="ECO:0000313" key="2">
    <source>
        <dbReference type="Proteomes" id="UP000000607"/>
    </source>
</evidence>
<organism evidence="1 2">
    <name type="scientific">Mannheimia succiniciproducens (strain KCTC 0769BP / MBEL55E)</name>
    <dbReference type="NCBI Taxonomy" id="221988"/>
    <lineage>
        <taxon>Bacteria</taxon>
        <taxon>Pseudomonadati</taxon>
        <taxon>Pseudomonadota</taxon>
        <taxon>Gammaproteobacteria</taxon>
        <taxon>Pasteurellales</taxon>
        <taxon>Pasteurellaceae</taxon>
        <taxon>Basfia</taxon>
    </lineage>
</organism>
<name>Q65R64_MANSM</name>
<accession>Q65R64</accession>